<evidence type="ECO:0000256" key="1">
    <source>
        <dbReference type="SAM" id="Phobius"/>
    </source>
</evidence>
<feature type="transmembrane region" description="Helical" evidence="1">
    <location>
        <begin position="46"/>
        <end position="70"/>
    </location>
</feature>
<evidence type="ECO:0000313" key="2">
    <source>
        <dbReference type="EMBL" id="PSM52288.1"/>
    </source>
</evidence>
<dbReference type="RefSeq" id="WP_106871003.1">
    <property type="nucleotide sequence ID" value="NZ_CP053841.1"/>
</dbReference>
<feature type="transmembrane region" description="Helical" evidence="1">
    <location>
        <begin position="91"/>
        <end position="117"/>
    </location>
</feature>
<protein>
    <submittedName>
        <fullName evidence="2">Uncharacterized protein</fullName>
    </submittedName>
</protein>
<sequence length="156" mass="18171">MTRIAIMLFISLGFLNAYELYGTDIRDLSILVKYFSIPFYQTNPYLFSTIFHITISFGLASLIIFSYYYYQEKVKNNPISYLYIPHIYNVAMFFIAPIESLFLVSLYILIFSIHYNLRIMCGLDGIRKDSNSSNEDAVIYSYLITTIVLINILVLN</sequence>
<proteinExistence type="predicted"/>
<comment type="caution">
    <text evidence="2">The sequence shown here is derived from an EMBL/GenBank/DDBJ whole genome shotgun (WGS) entry which is preliminary data.</text>
</comment>
<keyword evidence="1" id="KW-1133">Transmembrane helix</keyword>
<dbReference type="EMBL" id="PDHH01000003">
    <property type="protein sequence ID" value="PSM52288.1"/>
    <property type="molecule type" value="Genomic_DNA"/>
</dbReference>
<organism evidence="2 3">
    <name type="scientific">Campylobacter blaseri</name>
    <dbReference type="NCBI Taxonomy" id="2042961"/>
    <lineage>
        <taxon>Bacteria</taxon>
        <taxon>Pseudomonadati</taxon>
        <taxon>Campylobacterota</taxon>
        <taxon>Epsilonproteobacteria</taxon>
        <taxon>Campylobacterales</taxon>
        <taxon>Campylobacteraceae</taxon>
        <taxon>Campylobacter</taxon>
    </lineage>
</organism>
<feature type="transmembrane region" description="Helical" evidence="1">
    <location>
        <begin position="137"/>
        <end position="155"/>
    </location>
</feature>
<evidence type="ECO:0000313" key="3">
    <source>
        <dbReference type="Proteomes" id="UP000240535"/>
    </source>
</evidence>
<dbReference type="AlphaFoldDB" id="A0A2P8R1D2"/>
<reference evidence="3" key="1">
    <citation type="submission" date="2017-10" db="EMBL/GenBank/DDBJ databases">
        <title>Campylobacter species from seals.</title>
        <authorList>
            <person name="Gilbert M.J."/>
            <person name="Zomer A.L."/>
            <person name="Timmerman A.J."/>
            <person name="Duim B."/>
            <person name="Wagenaar J.A."/>
        </authorList>
    </citation>
    <scope>NUCLEOTIDE SEQUENCE [LARGE SCALE GENOMIC DNA]</scope>
    <source>
        <strain evidence="3">17S00004-5</strain>
    </source>
</reference>
<accession>A0A2P8R1D2</accession>
<dbReference type="Proteomes" id="UP000240535">
    <property type="component" value="Unassembled WGS sequence"/>
</dbReference>
<gene>
    <name evidence="2" type="ORF">CQ405_04340</name>
</gene>
<keyword evidence="1" id="KW-0812">Transmembrane</keyword>
<name>A0A2P8R1D2_9BACT</name>
<keyword evidence="3" id="KW-1185">Reference proteome</keyword>
<keyword evidence="1" id="KW-0472">Membrane</keyword>